<evidence type="ECO:0000313" key="2">
    <source>
        <dbReference type="Proteomes" id="UP000235023"/>
    </source>
</evidence>
<dbReference type="AlphaFoldDB" id="A0A2J5I5V9"/>
<sequence>MLNLIITHTTITLYTTLISTLSCSVSISIDIYIHISIPKTCVTSQTTAGMSDQATEDLVD</sequence>
<dbReference type="EMBL" id="KZ559505">
    <property type="protein sequence ID" value="PLN85333.1"/>
    <property type="molecule type" value="Genomic_DNA"/>
</dbReference>
<keyword evidence="2" id="KW-1185">Reference proteome</keyword>
<organism evidence="1 2">
    <name type="scientific">Aspergillus taichungensis</name>
    <dbReference type="NCBI Taxonomy" id="482145"/>
    <lineage>
        <taxon>Eukaryota</taxon>
        <taxon>Fungi</taxon>
        <taxon>Dikarya</taxon>
        <taxon>Ascomycota</taxon>
        <taxon>Pezizomycotina</taxon>
        <taxon>Eurotiomycetes</taxon>
        <taxon>Eurotiomycetidae</taxon>
        <taxon>Eurotiales</taxon>
        <taxon>Aspergillaceae</taxon>
        <taxon>Aspergillus</taxon>
        <taxon>Aspergillus subgen. Circumdati</taxon>
    </lineage>
</organism>
<accession>A0A2J5I5V9</accession>
<name>A0A2J5I5V9_9EURO</name>
<dbReference type="Proteomes" id="UP000235023">
    <property type="component" value="Unassembled WGS sequence"/>
</dbReference>
<proteinExistence type="predicted"/>
<dbReference type="OrthoDB" id="300289at2759"/>
<evidence type="ECO:0000313" key="1">
    <source>
        <dbReference type="EMBL" id="PLN85333.1"/>
    </source>
</evidence>
<gene>
    <name evidence="1" type="ORF">BDW42DRAFT_160928</name>
</gene>
<reference evidence="2" key="1">
    <citation type="submission" date="2017-12" db="EMBL/GenBank/DDBJ databases">
        <authorList>
            <consortium name="DOE Joint Genome Institute"/>
            <person name="Mondo S.J."/>
            <person name="Kjaerbolling I."/>
            <person name="Vesth T.C."/>
            <person name="Frisvad J.C."/>
            <person name="Nybo J.L."/>
            <person name="Theobald S."/>
            <person name="Kuo A."/>
            <person name="Bowyer P."/>
            <person name="Matsuda Y."/>
            <person name="Lyhne E.K."/>
            <person name="Kogle M.E."/>
            <person name="Clum A."/>
            <person name="Lipzen A."/>
            <person name="Salamov A."/>
            <person name="Ngan C.Y."/>
            <person name="Daum C."/>
            <person name="Chiniquy J."/>
            <person name="Barry K."/>
            <person name="LaButti K."/>
            <person name="Haridas S."/>
            <person name="Simmons B.A."/>
            <person name="Magnuson J.K."/>
            <person name="Mortensen U.H."/>
            <person name="Larsen T.O."/>
            <person name="Grigoriev I.V."/>
            <person name="Baker S.E."/>
            <person name="Andersen M.R."/>
            <person name="Nordberg H.P."/>
            <person name="Cantor M.N."/>
            <person name="Hua S.X."/>
        </authorList>
    </citation>
    <scope>NUCLEOTIDE SEQUENCE [LARGE SCALE GENOMIC DNA]</scope>
    <source>
        <strain evidence="2">IBT 19404</strain>
    </source>
</reference>
<protein>
    <submittedName>
        <fullName evidence="1">Uncharacterized protein</fullName>
    </submittedName>
</protein>